<name>A0A7W5DL96_9GAMM</name>
<comment type="caution">
    <text evidence="1">The sequence shown here is derived from an EMBL/GenBank/DDBJ whole genome shotgun (WGS) entry which is preliminary data.</text>
</comment>
<reference evidence="1 2" key="1">
    <citation type="submission" date="2020-08" db="EMBL/GenBank/DDBJ databases">
        <title>Genomic Encyclopedia of Type Strains, Phase III (KMG-III): the genomes of soil and plant-associated and newly described type strains.</title>
        <authorList>
            <person name="Whitman W."/>
        </authorList>
    </citation>
    <scope>NUCLEOTIDE SEQUENCE [LARGE SCALE GENOMIC DNA]</scope>
    <source>
        <strain evidence="1 2">CECT 7341</strain>
    </source>
</reference>
<evidence type="ECO:0000313" key="1">
    <source>
        <dbReference type="EMBL" id="MBB3185005.1"/>
    </source>
</evidence>
<accession>A0A7W5DL96</accession>
<dbReference type="AlphaFoldDB" id="A0A7W5DL96"/>
<proteinExistence type="predicted"/>
<dbReference type="EMBL" id="JACHXQ010000009">
    <property type="protein sequence ID" value="MBB3185005.1"/>
    <property type="molecule type" value="Genomic_DNA"/>
</dbReference>
<gene>
    <name evidence="1" type="ORF">FHR95_002585</name>
</gene>
<dbReference type="Proteomes" id="UP000563050">
    <property type="component" value="Unassembled WGS sequence"/>
</dbReference>
<keyword evidence="2" id="KW-1185">Reference proteome</keyword>
<organism evidence="1 2">
    <name type="scientific">Halomonas fontilapidosi</name>
    <dbReference type="NCBI Taxonomy" id="616675"/>
    <lineage>
        <taxon>Bacteria</taxon>
        <taxon>Pseudomonadati</taxon>
        <taxon>Pseudomonadota</taxon>
        <taxon>Gammaproteobacteria</taxon>
        <taxon>Oceanospirillales</taxon>
        <taxon>Halomonadaceae</taxon>
        <taxon>Halomonas</taxon>
    </lineage>
</organism>
<sequence length="59" mass="6101">MAHVAFLHGPASLSAAEIGDNAGMSYRIRTESILPHRATEPGDSVLPSAAAAYRGPLPT</sequence>
<evidence type="ECO:0000313" key="2">
    <source>
        <dbReference type="Proteomes" id="UP000563050"/>
    </source>
</evidence>
<protein>
    <submittedName>
        <fullName evidence="1">Uncharacterized protein</fullName>
    </submittedName>
</protein>